<dbReference type="EMBL" id="JAZHXJ010001918">
    <property type="protein sequence ID" value="KAL1842746.1"/>
    <property type="molecule type" value="Genomic_DNA"/>
</dbReference>
<feature type="domain" description="Alpha/beta hydrolase fold-3" evidence="2">
    <location>
        <begin position="104"/>
        <end position="322"/>
    </location>
</feature>
<dbReference type="Pfam" id="PF07859">
    <property type="entry name" value="Abhydrolase_3"/>
    <property type="match status" value="1"/>
</dbReference>
<dbReference type="Gene3D" id="3.40.50.1820">
    <property type="entry name" value="alpha/beta hydrolase"/>
    <property type="match status" value="1"/>
</dbReference>
<dbReference type="InterPro" id="IPR029058">
    <property type="entry name" value="AB_hydrolase_fold"/>
</dbReference>
<organism evidence="3 4">
    <name type="scientific">Phialemonium thermophilum</name>
    <dbReference type="NCBI Taxonomy" id="223376"/>
    <lineage>
        <taxon>Eukaryota</taxon>
        <taxon>Fungi</taxon>
        <taxon>Dikarya</taxon>
        <taxon>Ascomycota</taxon>
        <taxon>Pezizomycotina</taxon>
        <taxon>Sordariomycetes</taxon>
        <taxon>Sordariomycetidae</taxon>
        <taxon>Cephalothecales</taxon>
        <taxon>Cephalothecaceae</taxon>
        <taxon>Phialemonium</taxon>
    </lineage>
</organism>
<evidence type="ECO:0000256" key="1">
    <source>
        <dbReference type="ARBA" id="ARBA00022801"/>
    </source>
</evidence>
<dbReference type="SUPFAM" id="SSF53474">
    <property type="entry name" value="alpha/beta-Hydrolases"/>
    <property type="match status" value="1"/>
</dbReference>
<dbReference type="Proteomes" id="UP001586593">
    <property type="component" value="Unassembled WGS sequence"/>
</dbReference>
<proteinExistence type="predicted"/>
<dbReference type="InterPro" id="IPR050300">
    <property type="entry name" value="GDXG_lipolytic_enzyme"/>
</dbReference>
<reference evidence="3 4" key="1">
    <citation type="journal article" date="2024" name="Commun. Biol.">
        <title>Comparative genomic analysis of thermophilic fungi reveals convergent evolutionary adaptations and gene losses.</title>
        <authorList>
            <person name="Steindorff A.S."/>
            <person name="Aguilar-Pontes M.V."/>
            <person name="Robinson A.J."/>
            <person name="Andreopoulos B."/>
            <person name="LaButti K."/>
            <person name="Kuo A."/>
            <person name="Mondo S."/>
            <person name="Riley R."/>
            <person name="Otillar R."/>
            <person name="Haridas S."/>
            <person name="Lipzen A."/>
            <person name="Grimwood J."/>
            <person name="Schmutz J."/>
            <person name="Clum A."/>
            <person name="Reid I.D."/>
            <person name="Moisan M.C."/>
            <person name="Butler G."/>
            <person name="Nguyen T.T.M."/>
            <person name="Dewar K."/>
            <person name="Conant G."/>
            <person name="Drula E."/>
            <person name="Henrissat B."/>
            <person name="Hansel C."/>
            <person name="Singer S."/>
            <person name="Hutchinson M.I."/>
            <person name="de Vries R.P."/>
            <person name="Natvig D.O."/>
            <person name="Powell A.J."/>
            <person name="Tsang A."/>
            <person name="Grigoriev I.V."/>
        </authorList>
    </citation>
    <scope>NUCLEOTIDE SEQUENCE [LARGE SCALE GENOMIC DNA]</scope>
    <source>
        <strain evidence="3 4">ATCC 24622</strain>
    </source>
</reference>
<sequence length="362" mass="39634">MDFSQYGVPSLEWQTFIKTNPEAGLPASFPPDLAPEQIQAGVNAMQQARMRALFDSSGLASRIDIRDHQVPTRDGSAITIREYRPKDAEASDTSGGELPLLGAIVHFHGGGFLFGSLESELVKCATAASSLGVVVLHVCYRHTPAFTHPTAHHDAEDGTRWIASQAESLLRIDTNRIVVHGPSAGASVAASTAMTLLKDPQLNLHPRGLVLPMPWLVHKDVFPVHLFTSREIVSQVQCADAPGLSMASIDYFTDLLKVQDPQDPLLNMALRSDEELRLLPKTAIMVSGNDPLRDEGLLLATRLKKIGVRTKVHIFQGLPHTFRLLDGFPSNARYDTLLVESLKWTLDEGSADSPTENWVVEQ</sequence>
<dbReference type="PANTHER" id="PTHR48081:SF8">
    <property type="entry name" value="ALPHA_BETA HYDROLASE FOLD-3 DOMAIN-CONTAINING PROTEIN-RELATED"/>
    <property type="match status" value="1"/>
</dbReference>
<dbReference type="InterPro" id="IPR013094">
    <property type="entry name" value="AB_hydrolase_3"/>
</dbReference>
<protein>
    <recommendedName>
        <fullName evidence="2">Alpha/beta hydrolase fold-3 domain-containing protein</fullName>
    </recommendedName>
</protein>
<name>A0ABR3VP72_9PEZI</name>
<gene>
    <name evidence="3" type="ORF">VTK73DRAFT_3049</name>
</gene>
<accession>A0ABR3VP72</accession>
<evidence type="ECO:0000313" key="4">
    <source>
        <dbReference type="Proteomes" id="UP001586593"/>
    </source>
</evidence>
<comment type="caution">
    <text evidence="3">The sequence shown here is derived from an EMBL/GenBank/DDBJ whole genome shotgun (WGS) entry which is preliminary data.</text>
</comment>
<evidence type="ECO:0000259" key="2">
    <source>
        <dbReference type="Pfam" id="PF07859"/>
    </source>
</evidence>
<evidence type="ECO:0000313" key="3">
    <source>
        <dbReference type="EMBL" id="KAL1842746.1"/>
    </source>
</evidence>
<keyword evidence="4" id="KW-1185">Reference proteome</keyword>
<dbReference type="PANTHER" id="PTHR48081">
    <property type="entry name" value="AB HYDROLASE SUPERFAMILY PROTEIN C4A8.06C"/>
    <property type="match status" value="1"/>
</dbReference>
<keyword evidence="1" id="KW-0378">Hydrolase</keyword>